<keyword evidence="2 8" id="KW-0479">Metal-binding</keyword>
<dbReference type="Proteomes" id="UP000504629">
    <property type="component" value="Unplaced"/>
</dbReference>
<dbReference type="SMART" id="SM00355">
    <property type="entry name" value="ZnF_C2H2"/>
    <property type="match status" value="6"/>
</dbReference>
<sequence length="402" mass="46483">MNKICRICLEEGVLTSIFAKNFNISLCDMIEYCCNVKISRDDGLPEFMCSNCMYKLGVAYHFKQTCESADIRLRQYIGLRIPSKTVDAMVMTDPIAPTYSTIIKRCKCKLSQQKRTLSNYKRKPESEKLKRGPKPKPKSVHSCYQCNKQFRCQAQLEMHIRTHTGDRPFVCMYCPRRFTQKHNLTIHLRIHTGEKPFQCEVCSKRFSAQGNLQAHLKIHTGQRDHECTICHKQFITSSELTRHISKHRGVKNFKCDLCESAYIHSRDLKLHKLKKHQVMSCHASQKNKIQTEAFNNSNTIDIIGIDVGKEPAIPIKESNNINQITQIGEKPTTNILQILEHNQSLISYNEKHVKDMYSQYKVLENHNCAICGEGFNYITALAQHYLHQHKGYDPLQKNYGPT</sequence>
<accession>A0A6J2JZV9</accession>
<dbReference type="PANTHER" id="PTHR24394">
    <property type="entry name" value="ZINC FINGER PROTEIN"/>
    <property type="match status" value="1"/>
</dbReference>
<keyword evidence="6" id="KW-0539">Nucleus</keyword>
<evidence type="ECO:0000256" key="1">
    <source>
        <dbReference type="ARBA" id="ARBA00004123"/>
    </source>
</evidence>
<dbReference type="PROSITE" id="PS51915">
    <property type="entry name" value="ZAD"/>
    <property type="match status" value="1"/>
</dbReference>
<protein>
    <submittedName>
        <fullName evidence="13">Gastrula zinc finger protein XlCGF57.1-like</fullName>
    </submittedName>
</protein>
<evidence type="ECO:0000259" key="10">
    <source>
        <dbReference type="PROSITE" id="PS50157"/>
    </source>
</evidence>
<reference evidence="13" key="1">
    <citation type="submission" date="2025-08" db="UniProtKB">
        <authorList>
            <consortium name="RefSeq"/>
        </authorList>
    </citation>
    <scope>IDENTIFICATION</scope>
    <source>
        <tissue evidence="13">Silk gland</tissue>
    </source>
</reference>
<evidence type="ECO:0000256" key="8">
    <source>
        <dbReference type="PROSITE-ProRule" id="PRU01263"/>
    </source>
</evidence>
<dbReference type="Gene3D" id="3.40.1800.20">
    <property type="match status" value="1"/>
</dbReference>
<evidence type="ECO:0000256" key="2">
    <source>
        <dbReference type="ARBA" id="ARBA00022723"/>
    </source>
</evidence>
<feature type="binding site" evidence="8">
    <location>
        <position position="5"/>
    </location>
    <ligand>
        <name>Zn(2+)</name>
        <dbReference type="ChEBI" id="CHEBI:29105"/>
    </ligand>
</feature>
<dbReference type="PROSITE" id="PS00028">
    <property type="entry name" value="ZINC_FINGER_C2H2_1"/>
    <property type="match status" value="6"/>
</dbReference>
<name>A0A6J2JZV9_BOMMA</name>
<keyword evidence="4 7" id="KW-0863">Zinc-finger</keyword>
<dbReference type="AlphaFoldDB" id="A0A6J2JZV9"/>
<organism evidence="12 13">
    <name type="scientific">Bombyx mandarina</name>
    <name type="common">Wild silk moth</name>
    <name type="synonym">Wild silkworm</name>
    <dbReference type="NCBI Taxonomy" id="7092"/>
    <lineage>
        <taxon>Eukaryota</taxon>
        <taxon>Metazoa</taxon>
        <taxon>Ecdysozoa</taxon>
        <taxon>Arthropoda</taxon>
        <taxon>Hexapoda</taxon>
        <taxon>Insecta</taxon>
        <taxon>Pterygota</taxon>
        <taxon>Neoptera</taxon>
        <taxon>Endopterygota</taxon>
        <taxon>Lepidoptera</taxon>
        <taxon>Glossata</taxon>
        <taxon>Ditrysia</taxon>
        <taxon>Bombycoidea</taxon>
        <taxon>Bombycidae</taxon>
        <taxon>Bombycinae</taxon>
        <taxon>Bombyx</taxon>
    </lineage>
</organism>
<feature type="binding site" evidence="8">
    <location>
        <position position="8"/>
    </location>
    <ligand>
        <name>Zn(2+)</name>
        <dbReference type="ChEBI" id="CHEBI:29105"/>
    </ligand>
</feature>
<dbReference type="InterPro" id="IPR036236">
    <property type="entry name" value="Znf_C2H2_sf"/>
</dbReference>
<feature type="binding site" evidence="8">
    <location>
        <position position="52"/>
    </location>
    <ligand>
        <name>Zn(2+)</name>
        <dbReference type="ChEBI" id="CHEBI:29105"/>
    </ligand>
</feature>
<feature type="domain" description="C2H2-type" evidence="10">
    <location>
        <begin position="197"/>
        <end position="224"/>
    </location>
</feature>
<evidence type="ECO:0000313" key="13">
    <source>
        <dbReference type="RefSeq" id="XP_028034297.1"/>
    </source>
</evidence>
<feature type="domain" description="C2H2-type" evidence="10">
    <location>
        <begin position="225"/>
        <end position="252"/>
    </location>
</feature>
<keyword evidence="12" id="KW-1185">Reference proteome</keyword>
<dbReference type="SUPFAM" id="SSF57716">
    <property type="entry name" value="Glucocorticoid receptor-like (DNA-binding domain)"/>
    <property type="match status" value="1"/>
</dbReference>
<feature type="domain" description="C2H2-type" evidence="10">
    <location>
        <begin position="169"/>
        <end position="196"/>
    </location>
</feature>
<evidence type="ECO:0000256" key="6">
    <source>
        <dbReference type="ARBA" id="ARBA00023242"/>
    </source>
</evidence>
<evidence type="ECO:0000313" key="12">
    <source>
        <dbReference type="Proteomes" id="UP000504629"/>
    </source>
</evidence>
<dbReference type="InterPro" id="IPR013087">
    <property type="entry name" value="Znf_C2H2_type"/>
</dbReference>
<evidence type="ECO:0000256" key="3">
    <source>
        <dbReference type="ARBA" id="ARBA00022737"/>
    </source>
</evidence>
<dbReference type="Gene3D" id="3.30.160.60">
    <property type="entry name" value="Classic Zinc Finger"/>
    <property type="match status" value="4"/>
</dbReference>
<dbReference type="InterPro" id="IPR012934">
    <property type="entry name" value="Znf_AD"/>
</dbReference>
<feature type="binding site" evidence="8">
    <location>
        <position position="49"/>
    </location>
    <ligand>
        <name>Zn(2+)</name>
        <dbReference type="ChEBI" id="CHEBI:29105"/>
    </ligand>
</feature>
<evidence type="ECO:0000256" key="9">
    <source>
        <dbReference type="SAM" id="MobiDB-lite"/>
    </source>
</evidence>
<dbReference type="GO" id="GO:0005634">
    <property type="term" value="C:nucleus"/>
    <property type="evidence" value="ECO:0007669"/>
    <property type="project" value="UniProtKB-SubCell"/>
</dbReference>
<keyword evidence="3" id="KW-0677">Repeat</keyword>
<evidence type="ECO:0000259" key="11">
    <source>
        <dbReference type="PROSITE" id="PS51915"/>
    </source>
</evidence>
<gene>
    <name evidence="13" type="primary">LOC114246106</name>
</gene>
<dbReference type="GO" id="GO:0000981">
    <property type="term" value="F:DNA-binding transcription factor activity, RNA polymerase II-specific"/>
    <property type="evidence" value="ECO:0007669"/>
    <property type="project" value="TreeGrafter"/>
</dbReference>
<evidence type="ECO:0000256" key="7">
    <source>
        <dbReference type="PROSITE-ProRule" id="PRU00042"/>
    </source>
</evidence>
<dbReference type="FunFam" id="3.30.160.60:FF:002972">
    <property type="entry name" value="GM18664"/>
    <property type="match status" value="1"/>
</dbReference>
<comment type="subcellular location">
    <subcellularLocation>
        <location evidence="1">Nucleus</location>
    </subcellularLocation>
</comment>
<evidence type="ECO:0000256" key="4">
    <source>
        <dbReference type="ARBA" id="ARBA00022771"/>
    </source>
</evidence>
<keyword evidence="5 8" id="KW-0862">Zinc</keyword>
<dbReference type="Pfam" id="PF13912">
    <property type="entry name" value="zf-C2H2_6"/>
    <property type="match status" value="1"/>
</dbReference>
<dbReference type="GO" id="GO:0008270">
    <property type="term" value="F:zinc ion binding"/>
    <property type="evidence" value="ECO:0007669"/>
    <property type="project" value="UniProtKB-UniRule"/>
</dbReference>
<dbReference type="Pfam" id="PF07776">
    <property type="entry name" value="zf-AD"/>
    <property type="match status" value="1"/>
</dbReference>
<dbReference type="OrthoDB" id="8117402at2759"/>
<dbReference type="PROSITE" id="PS50157">
    <property type="entry name" value="ZINC_FINGER_C2H2_2"/>
    <property type="match status" value="5"/>
</dbReference>
<dbReference type="SUPFAM" id="SSF57667">
    <property type="entry name" value="beta-beta-alpha zinc fingers"/>
    <property type="match status" value="3"/>
</dbReference>
<feature type="domain" description="C2H2-type" evidence="10">
    <location>
        <begin position="366"/>
        <end position="394"/>
    </location>
</feature>
<dbReference type="Pfam" id="PF00096">
    <property type="entry name" value="zf-C2H2"/>
    <property type="match status" value="3"/>
</dbReference>
<feature type="domain" description="ZAD" evidence="11">
    <location>
        <begin position="3"/>
        <end position="76"/>
    </location>
</feature>
<proteinExistence type="predicted"/>
<evidence type="ECO:0000256" key="5">
    <source>
        <dbReference type="ARBA" id="ARBA00022833"/>
    </source>
</evidence>
<dbReference type="GeneID" id="114246106"/>
<dbReference type="SMART" id="SM00868">
    <property type="entry name" value="zf-AD"/>
    <property type="match status" value="1"/>
</dbReference>
<feature type="domain" description="C2H2-type" evidence="10">
    <location>
        <begin position="141"/>
        <end position="168"/>
    </location>
</feature>
<dbReference type="RefSeq" id="XP_028034297.1">
    <property type="nucleotide sequence ID" value="XM_028178496.1"/>
</dbReference>
<dbReference type="PANTHER" id="PTHR24394:SF29">
    <property type="entry name" value="MYONEURIN"/>
    <property type="match status" value="1"/>
</dbReference>
<dbReference type="KEGG" id="bman:114246106"/>
<feature type="region of interest" description="Disordered" evidence="9">
    <location>
        <begin position="114"/>
        <end position="140"/>
    </location>
</feature>
<dbReference type="FunFam" id="3.30.160.60:FF:002343">
    <property type="entry name" value="Zinc finger protein 33A"/>
    <property type="match status" value="1"/>
</dbReference>